<dbReference type="AlphaFoldDB" id="A0A387FZE6"/>
<dbReference type="Proteomes" id="UP000282195">
    <property type="component" value="Plasmid pRCCGE525a"/>
</dbReference>
<dbReference type="Pfam" id="PF07617">
    <property type="entry name" value="DUF1579"/>
    <property type="match status" value="1"/>
</dbReference>
<geneLocation type="plasmid" evidence="2">
    <name>prccge525a</name>
</geneLocation>
<dbReference type="EMBL" id="CP032697">
    <property type="protein sequence ID" value="AYG64420.1"/>
    <property type="molecule type" value="Genomic_DNA"/>
</dbReference>
<organism evidence="1 2">
    <name type="scientific">Rhizobium jaguaris</name>
    <dbReference type="NCBI Taxonomy" id="1312183"/>
    <lineage>
        <taxon>Bacteria</taxon>
        <taxon>Pseudomonadati</taxon>
        <taxon>Pseudomonadota</taxon>
        <taxon>Alphaproteobacteria</taxon>
        <taxon>Hyphomicrobiales</taxon>
        <taxon>Rhizobiaceae</taxon>
        <taxon>Rhizobium/Agrobacterium group</taxon>
        <taxon>Rhizobium</taxon>
    </lineage>
</organism>
<sequence>MSTKNFEWGPQAKALHVQLQHPISKFAGNFRWSADVWPDEDDLSKKETWEGTSTHVLACQGRFVHMVMHGKMDDSDWEGNHIFGLGPDGVSIQEVSFNKYGTFATATSKGVVSGNSFAVYGSTTEPSRGIEPYRTIYTVLNDNEIEIEIFMTSPAGRESKAKHLKLTRV</sequence>
<evidence type="ECO:0000313" key="2">
    <source>
        <dbReference type="Proteomes" id="UP000282195"/>
    </source>
</evidence>
<dbReference type="InterPro" id="IPR011473">
    <property type="entry name" value="DUF1579"/>
</dbReference>
<gene>
    <name evidence="1" type="ORF">CCGE525_37410</name>
</gene>
<protein>
    <submittedName>
        <fullName evidence="1">DUF1579 domain-containing protein</fullName>
    </submittedName>
</protein>
<reference evidence="1 2" key="1">
    <citation type="submission" date="2018-10" db="EMBL/GenBank/DDBJ databases">
        <title>Rhizobium etli, R. leguminosarum and a new Rhizobium genospecies from Phaseolus dumosus.</title>
        <authorList>
            <person name="Ramirez-Puebla S.T."/>
            <person name="Rogel-Hernandez M.A."/>
            <person name="Guerrero G."/>
            <person name="Ormeno-Orrillo E."/>
            <person name="Martinez-Romero J.C."/>
            <person name="Negrete-Yankelevich S."/>
            <person name="Martinez-Romero E."/>
        </authorList>
    </citation>
    <scope>NUCLEOTIDE SEQUENCE [LARGE SCALE GENOMIC DNA]</scope>
    <source>
        <strain evidence="1 2">CCGE525</strain>
        <plasmid evidence="2">prccge525a</plasmid>
    </source>
</reference>
<keyword evidence="1" id="KW-0614">Plasmid</keyword>
<dbReference type="RefSeq" id="WP_120709311.1">
    <property type="nucleotide sequence ID" value="NZ_CP032697.1"/>
</dbReference>
<evidence type="ECO:0000313" key="1">
    <source>
        <dbReference type="EMBL" id="AYG64420.1"/>
    </source>
</evidence>
<name>A0A387FZE6_9HYPH</name>
<accession>A0A387FZE6</accession>
<dbReference type="KEGG" id="rjg:CCGE525_37410"/>
<proteinExistence type="predicted"/>
<keyword evidence="2" id="KW-1185">Reference proteome</keyword>